<feature type="region of interest" description="Disordered" evidence="10">
    <location>
        <begin position="1045"/>
        <end position="1065"/>
    </location>
</feature>
<dbReference type="FunFam" id="1.20.1640.10:FF:000001">
    <property type="entry name" value="Efflux pump membrane transporter"/>
    <property type="match status" value="1"/>
</dbReference>
<evidence type="ECO:0000256" key="4">
    <source>
        <dbReference type="ARBA" id="ARBA00022475"/>
    </source>
</evidence>
<dbReference type="Gene3D" id="3.30.2090.10">
    <property type="entry name" value="Multidrug efflux transporter AcrB TolC docking domain, DN and DC subdomains"/>
    <property type="match status" value="2"/>
</dbReference>
<feature type="transmembrane region" description="Helical" evidence="9">
    <location>
        <begin position="472"/>
        <end position="499"/>
    </location>
</feature>
<evidence type="ECO:0000313" key="13">
    <source>
        <dbReference type="Proteomes" id="UP000251205"/>
    </source>
</evidence>
<dbReference type="SUPFAM" id="SSF82714">
    <property type="entry name" value="Multidrug efflux transporter AcrB TolC docking domain, DN and DC subdomains"/>
    <property type="match status" value="2"/>
</dbReference>
<dbReference type="RefSeq" id="WP_112340491.1">
    <property type="nucleotide sequence ID" value="NZ_QMKK01000020.1"/>
</dbReference>
<evidence type="ECO:0000256" key="1">
    <source>
        <dbReference type="ARBA" id="ARBA00004429"/>
    </source>
</evidence>
<feature type="transmembrane region" description="Helical" evidence="9">
    <location>
        <begin position="547"/>
        <end position="564"/>
    </location>
</feature>
<dbReference type="SUPFAM" id="SSF82693">
    <property type="entry name" value="Multidrug efflux transporter AcrB pore domain, PN1, PN2, PC1 and PC2 subdomains"/>
    <property type="match status" value="4"/>
</dbReference>
<feature type="transmembrane region" description="Helical" evidence="9">
    <location>
        <begin position="875"/>
        <end position="898"/>
    </location>
</feature>
<dbReference type="PRINTS" id="PR00702">
    <property type="entry name" value="ACRIFLAVINRP"/>
</dbReference>
<feature type="transmembrane region" description="Helical" evidence="9">
    <location>
        <begin position="905"/>
        <end position="927"/>
    </location>
</feature>
<protein>
    <recommendedName>
        <fullName evidence="9">Efflux pump membrane transporter</fullName>
    </recommendedName>
</protein>
<dbReference type="Gene3D" id="3.30.70.1430">
    <property type="entry name" value="Multidrug efflux transporter AcrB pore domain"/>
    <property type="match status" value="2"/>
</dbReference>
<feature type="transmembrane region" description="Helical" evidence="9">
    <location>
        <begin position="440"/>
        <end position="460"/>
    </location>
</feature>
<feature type="transmembrane region" description="Helical" evidence="9">
    <location>
        <begin position="977"/>
        <end position="997"/>
    </location>
</feature>
<organism evidence="12 13">
    <name type="scientific">Rhizobium tropici</name>
    <dbReference type="NCBI Taxonomy" id="398"/>
    <lineage>
        <taxon>Bacteria</taxon>
        <taxon>Pseudomonadati</taxon>
        <taxon>Pseudomonadota</taxon>
        <taxon>Alphaproteobacteria</taxon>
        <taxon>Hyphomicrobiales</taxon>
        <taxon>Rhizobiaceae</taxon>
        <taxon>Rhizobium/Agrobacterium group</taxon>
        <taxon>Rhizobium</taxon>
    </lineage>
</organism>
<dbReference type="Gene3D" id="3.30.70.1440">
    <property type="entry name" value="Multidrug efflux transporter AcrB pore domain"/>
    <property type="match status" value="1"/>
</dbReference>
<name>A0A329YI72_RHITR</name>
<accession>A0A329YI72</accession>
<dbReference type="InterPro" id="IPR027463">
    <property type="entry name" value="AcrB_DN_DC_subdom"/>
</dbReference>
<evidence type="ECO:0000259" key="11">
    <source>
        <dbReference type="PROSITE" id="PS50156"/>
    </source>
</evidence>
<feature type="domain" description="SSD" evidence="11">
    <location>
        <begin position="368"/>
        <end position="497"/>
    </location>
</feature>
<dbReference type="SUPFAM" id="SSF82866">
    <property type="entry name" value="Multidrug efflux transporter AcrB transmembrane domain"/>
    <property type="match status" value="2"/>
</dbReference>
<dbReference type="Proteomes" id="UP000251205">
    <property type="component" value="Unassembled WGS sequence"/>
</dbReference>
<dbReference type="EMBL" id="QMKK01000020">
    <property type="protein sequence ID" value="RAX42923.1"/>
    <property type="molecule type" value="Genomic_DNA"/>
</dbReference>
<dbReference type="FunFam" id="3.30.70.1430:FF:000001">
    <property type="entry name" value="Efflux pump membrane transporter"/>
    <property type="match status" value="1"/>
</dbReference>
<dbReference type="AlphaFoldDB" id="A0A329YI72"/>
<feature type="transmembrane region" description="Helical" evidence="9">
    <location>
        <begin position="1009"/>
        <end position="1036"/>
    </location>
</feature>
<comment type="similarity">
    <text evidence="2 9">Belongs to the resistance-nodulation-cell division (RND) (TC 2.A.6) family.</text>
</comment>
<dbReference type="Pfam" id="PF00873">
    <property type="entry name" value="ACR_tran"/>
    <property type="match status" value="1"/>
</dbReference>
<keyword evidence="7 9" id="KW-1133">Transmembrane helix</keyword>
<dbReference type="PANTHER" id="PTHR32063">
    <property type="match status" value="1"/>
</dbReference>
<feature type="transmembrane region" description="Helical" evidence="9">
    <location>
        <begin position="12"/>
        <end position="32"/>
    </location>
</feature>
<keyword evidence="8 9" id="KW-0472">Membrane</keyword>
<feature type="transmembrane region" description="Helical" evidence="9">
    <location>
        <begin position="395"/>
        <end position="419"/>
    </location>
</feature>
<evidence type="ECO:0000256" key="2">
    <source>
        <dbReference type="ARBA" id="ARBA00010942"/>
    </source>
</evidence>
<evidence type="ECO:0000256" key="9">
    <source>
        <dbReference type="RuleBase" id="RU364070"/>
    </source>
</evidence>
<dbReference type="GO" id="GO:0042910">
    <property type="term" value="F:xenobiotic transmembrane transporter activity"/>
    <property type="evidence" value="ECO:0007669"/>
    <property type="project" value="TreeGrafter"/>
</dbReference>
<evidence type="ECO:0000256" key="8">
    <source>
        <dbReference type="ARBA" id="ARBA00023136"/>
    </source>
</evidence>
<evidence type="ECO:0000256" key="10">
    <source>
        <dbReference type="SAM" id="MobiDB-lite"/>
    </source>
</evidence>
<evidence type="ECO:0000256" key="6">
    <source>
        <dbReference type="ARBA" id="ARBA00022692"/>
    </source>
</evidence>
<reference evidence="12 13" key="1">
    <citation type="submission" date="2018-06" db="EMBL/GenBank/DDBJ databases">
        <title>Whole Genome Sequence of an efficient microsymbiont, Rhizobium tropici.</title>
        <authorList>
            <person name="Srinivasan R."/>
            <person name="Singh H.V."/>
            <person name="Srivastava R."/>
            <person name="Kumari B."/>
            <person name="Radhakrishna A."/>
        </authorList>
    </citation>
    <scope>NUCLEOTIDE SEQUENCE [LARGE SCALE GENOMIC DNA]</scope>
    <source>
        <strain evidence="12 13">IGFRI Rhizo-19</strain>
    </source>
</reference>
<feature type="transmembrane region" description="Helical" evidence="9">
    <location>
        <begin position="933"/>
        <end position="956"/>
    </location>
</feature>
<dbReference type="GO" id="GO:0009636">
    <property type="term" value="P:response to toxic substance"/>
    <property type="evidence" value="ECO:0007669"/>
    <property type="project" value="UniProtKB-ARBA"/>
</dbReference>
<comment type="caution">
    <text evidence="12">The sequence shown here is derived from an EMBL/GenBank/DDBJ whole genome shotgun (WGS) entry which is preliminary data.</text>
</comment>
<feature type="transmembrane region" description="Helical" evidence="9">
    <location>
        <begin position="369"/>
        <end position="389"/>
    </location>
</feature>
<sequence length="1065" mass="113806">MNISRFFVDRPVFAGVLSVLIVVAGLIGLRALPISEYPEVVPPSIVVHATYPGANPTVIAETVATPLEEQINGVEGMLYMSSQATSDGALNVTVTFKLGTDPDKAQQLVQNRVSQAEPRLPAEVRALGITTIKSSPNFIVVVNLVSDGADHDITYLRNYATLNIKDRLARIEGVGQVQVFGAGDYSMRVWIDPQKAAEHNLAASDISNAISSQNVQAAAGIIGASPSRPGVDLQLNVNAQGRLRTPEEFGNIIVKTGANGEITRLRDVARVELGAEDYTLRSLLDGKPAVAVAVLQAPGSNAIEIANNVRSTMDVLQQAMPAGVKYEIVYDTTKFVRASIEKVIDTLLEAIALVVLVVILFLQTWRASIIPLIAVPVSIIGTFAVMYVFGFSINALSLFGLVLAIGIVVDDAIVVVENVERNIENGLSPRDATYKAMKEVSGPIIAIALVLVAVFVPLAFISGLSGQFYRQFALTIAISTVISAFNSLTLSPALASLLLKGHHAPKDGLTRIMDAVFGWFFRGFNRAFGAGSKYYGKGVGGLLSRKSIVMVVYLALVGATYSLFTTVPGGFVPSQDKQYLIGFAQLPDAASLDRTEDVIKRMTDIALKQPGVANAIAFPGLSINGFTNSSNAGIVFVTLKDFDERKTPDLSGGAIAMALNQKFGAIQDAFIAMFPPPPVNGLGTTGGFKLQIEDRAGLGNHALDQAAKAVIAKAYQTPELTGIFSSFQINVPQLFADLDRAKAEQLGVSVTDVFQTLQIYLGSLYVNDFNAFGRTYSVRVQADAKFRAQPEDIGQLKVRSASGQMIPLSALLKVDATTGPERTNRYNGFLAADINGGPAPGFSSGQAQAAIEKILHETLPPGIDFEWTDLTYQQILAGNSSVVVFPLALLLVFLVLAAQYESLTLPLAIIMIVPMGVLAALTGVWLTGGDNNIFTQIGLVVLVGLSAKNAILIVEFARELEFEGRTPVQAAIEASRLRLRPILMTSMAFIMGVVPLVTSTGAGSEMRAAMGVAVFSGMIGVTFFGIFMTPVFYVLIRRLTGNRPLKQHHHNDNEHSAEVLPIAAE</sequence>
<proteinExistence type="inferred from homology"/>
<dbReference type="Gene3D" id="1.20.1640.10">
    <property type="entry name" value="Multidrug efflux transporter AcrB transmembrane domain"/>
    <property type="match status" value="2"/>
</dbReference>
<dbReference type="PROSITE" id="PS50156">
    <property type="entry name" value="SSD"/>
    <property type="match status" value="1"/>
</dbReference>
<evidence type="ECO:0000256" key="5">
    <source>
        <dbReference type="ARBA" id="ARBA00022519"/>
    </source>
</evidence>
<dbReference type="PANTHER" id="PTHR32063:SF11">
    <property type="entry name" value="CATION OR DRUG EFFLUX SYSTEM PROTEIN"/>
    <property type="match status" value="1"/>
</dbReference>
<dbReference type="NCBIfam" id="TIGR00915">
    <property type="entry name" value="2A0602"/>
    <property type="match status" value="1"/>
</dbReference>
<gene>
    <name evidence="12" type="ORF">DQ393_03900</name>
</gene>
<dbReference type="InterPro" id="IPR000731">
    <property type="entry name" value="SSD"/>
</dbReference>
<dbReference type="NCBIfam" id="NF000282">
    <property type="entry name" value="RND_permease_1"/>
    <property type="match status" value="1"/>
</dbReference>
<comment type="subcellular location">
    <subcellularLocation>
        <location evidence="1 9">Cell inner membrane</location>
        <topology evidence="1 9">Multi-pass membrane protein</topology>
    </subcellularLocation>
</comment>
<dbReference type="Gene3D" id="3.30.70.1320">
    <property type="entry name" value="Multidrug efflux transporter AcrB pore domain like"/>
    <property type="match status" value="1"/>
</dbReference>
<evidence type="ECO:0000256" key="7">
    <source>
        <dbReference type="ARBA" id="ARBA00022989"/>
    </source>
</evidence>
<keyword evidence="5 9" id="KW-0997">Cell inner membrane</keyword>
<dbReference type="GO" id="GO:0015562">
    <property type="term" value="F:efflux transmembrane transporter activity"/>
    <property type="evidence" value="ECO:0007669"/>
    <property type="project" value="InterPro"/>
</dbReference>
<feature type="transmembrane region" description="Helical" evidence="9">
    <location>
        <begin position="343"/>
        <end position="362"/>
    </location>
</feature>
<keyword evidence="3 9" id="KW-0813">Transport</keyword>
<evidence type="ECO:0000256" key="3">
    <source>
        <dbReference type="ARBA" id="ARBA00022448"/>
    </source>
</evidence>
<keyword evidence="4" id="KW-1003">Cell membrane</keyword>
<dbReference type="OrthoDB" id="9807350at2"/>
<dbReference type="InterPro" id="IPR004764">
    <property type="entry name" value="MdtF-like"/>
</dbReference>
<dbReference type="InterPro" id="IPR001036">
    <property type="entry name" value="Acrflvin-R"/>
</dbReference>
<keyword evidence="6 9" id="KW-0812">Transmembrane</keyword>
<dbReference type="GO" id="GO:0005886">
    <property type="term" value="C:plasma membrane"/>
    <property type="evidence" value="ECO:0007669"/>
    <property type="project" value="UniProtKB-SubCell"/>
</dbReference>
<evidence type="ECO:0000313" key="12">
    <source>
        <dbReference type="EMBL" id="RAX42923.1"/>
    </source>
</evidence>